<sequence length="389" mass="43900">MYGTNVTTDALGTPHAAYYAPDAALDGEATVPITDTAFFLAIDHRQRRENARDVSQSDGSTFGRLHESFRNAVLDLYAASQILCIHLVTFESLFCVIVAVVATTAYYLYGTRSKNGSSFGANISWMIVSFAIVSPLIMQIKQSFSRRELALQFIGEARALFVNIFMANAIWNWGDNGRAKLPPDYTAKTKELLHRLVNDTATLLLLPTVTRGRHRFTATGRQIALGFAEHTQRLQLQVVDTFRQLHQQVEVMKSAGLPANEASRINQYHWLLQARLEKLQNIKFYRTPQATRSFTRLFILTIPIFYGPYYVYLLHSDDSHQLSFAFCLMLSVLTSLTMIGLFNVEIAMEDPFVGGGLDGIRIKEMLVHLRLMLNHCDEQLHSPSAKDIR</sequence>
<dbReference type="EMBL" id="SPLM01000145">
    <property type="protein sequence ID" value="TMW56368.1"/>
    <property type="molecule type" value="Genomic_DNA"/>
</dbReference>
<keyword evidence="1" id="KW-0472">Membrane</keyword>
<organism evidence="2 3">
    <name type="scientific">Pythium oligandrum</name>
    <name type="common">Mycoparasitic fungus</name>
    <dbReference type="NCBI Taxonomy" id="41045"/>
    <lineage>
        <taxon>Eukaryota</taxon>
        <taxon>Sar</taxon>
        <taxon>Stramenopiles</taxon>
        <taxon>Oomycota</taxon>
        <taxon>Peronosporomycetes</taxon>
        <taxon>Pythiales</taxon>
        <taxon>Pythiaceae</taxon>
        <taxon>Pythium</taxon>
    </lineage>
</organism>
<keyword evidence="1" id="KW-0812">Transmembrane</keyword>
<protein>
    <submittedName>
        <fullName evidence="2">Uncharacterized protein</fullName>
    </submittedName>
</protein>
<gene>
    <name evidence="2" type="ORF">Poli38472_006378</name>
</gene>
<evidence type="ECO:0000313" key="3">
    <source>
        <dbReference type="Proteomes" id="UP000794436"/>
    </source>
</evidence>
<feature type="transmembrane region" description="Helical" evidence="1">
    <location>
        <begin position="119"/>
        <end position="138"/>
    </location>
</feature>
<evidence type="ECO:0000313" key="2">
    <source>
        <dbReference type="EMBL" id="TMW56368.1"/>
    </source>
</evidence>
<feature type="transmembrane region" description="Helical" evidence="1">
    <location>
        <begin position="293"/>
        <end position="311"/>
    </location>
</feature>
<evidence type="ECO:0000256" key="1">
    <source>
        <dbReference type="SAM" id="Phobius"/>
    </source>
</evidence>
<accession>A0A8K1FF19</accession>
<dbReference type="AlphaFoldDB" id="A0A8K1FF19"/>
<comment type="caution">
    <text evidence="2">The sequence shown here is derived from an EMBL/GenBank/DDBJ whole genome shotgun (WGS) entry which is preliminary data.</text>
</comment>
<dbReference type="PANTHER" id="PTHR36970">
    <property type="entry name" value="UNNAMED PRODUCT"/>
    <property type="match status" value="1"/>
</dbReference>
<dbReference type="Proteomes" id="UP000794436">
    <property type="component" value="Unassembled WGS sequence"/>
</dbReference>
<keyword evidence="1" id="KW-1133">Transmembrane helix</keyword>
<proteinExistence type="predicted"/>
<dbReference type="OrthoDB" id="536576at2759"/>
<keyword evidence="3" id="KW-1185">Reference proteome</keyword>
<dbReference type="PANTHER" id="PTHR36970:SF1">
    <property type="entry name" value="BESTROPHIN HOMOLOG"/>
    <property type="match status" value="1"/>
</dbReference>
<name>A0A8K1FF19_PYTOL</name>
<feature type="transmembrane region" description="Helical" evidence="1">
    <location>
        <begin position="83"/>
        <end position="107"/>
    </location>
</feature>
<reference evidence="2" key="1">
    <citation type="submission" date="2019-03" db="EMBL/GenBank/DDBJ databases">
        <title>Long read genome sequence of the mycoparasitic Pythium oligandrum ATCC 38472 isolated from sugarbeet rhizosphere.</title>
        <authorList>
            <person name="Gaulin E."/>
        </authorList>
    </citation>
    <scope>NUCLEOTIDE SEQUENCE</scope>
    <source>
        <strain evidence="2">ATCC 38472_TT</strain>
    </source>
</reference>
<feature type="transmembrane region" description="Helical" evidence="1">
    <location>
        <begin position="323"/>
        <end position="342"/>
    </location>
</feature>